<organism evidence="3 4">
    <name type="scientific">Chitinophaga eiseniae</name>
    <dbReference type="NCBI Taxonomy" id="634771"/>
    <lineage>
        <taxon>Bacteria</taxon>
        <taxon>Pseudomonadati</taxon>
        <taxon>Bacteroidota</taxon>
        <taxon>Chitinophagia</taxon>
        <taxon>Chitinophagales</taxon>
        <taxon>Chitinophagaceae</taxon>
        <taxon>Chitinophaga</taxon>
    </lineage>
</organism>
<dbReference type="Pfam" id="PF19838">
    <property type="entry name" value="LptD_2"/>
    <property type="match status" value="1"/>
</dbReference>
<dbReference type="AlphaFoldDB" id="A0A847SPD2"/>
<dbReference type="Proteomes" id="UP000552864">
    <property type="component" value="Unassembled WGS sequence"/>
</dbReference>
<feature type="region of interest" description="Disordered" evidence="1">
    <location>
        <begin position="1"/>
        <end position="36"/>
    </location>
</feature>
<evidence type="ECO:0000259" key="2">
    <source>
        <dbReference type="Pfam" id="PF19838"/>
    </source>
</evidence>
<evidence type="ECO:0000313" key="3">
    <source>
        <dbReference type="EMBL" id="NLR81235.1"/>
    </source>
</evidence>
<comment type="caution">
    <text evidence="3">The sequence shown here is derived from an EMBL/GenBank/DDBJ whole genome shotgun (WGS) entry which is preliminary data.</text>
</comment>
<keyword evidence="4" id="KW-1185">Reference proteome</keyword>
<dbReference type="InterPro" id="IPR045659">
    <property type="entry name" value="LptD_2"/>
</dbReference>
<evidence type="ECO:0000256" key="1">
    <source>
        <dbReference type="SAM" id="MobiDB-lite"/>
    </source>
</evidence>
<sequence length="877" mass="98105">MADTIQPVVRKDSSKVKRPVPVTAPGADTNILSPDADTSKGTTVDTLFVPKISKDTLDAPVHYKAKDSIILMVPDKRFYLYGSANTKYKSIDLTAEKMNFDQETGILEATNAKDTAGKLFGGPIMNDGGQSFESDTLKYSFTSQKAKIYNTRSQYGEGYIHSAQTKKAADNTIFGFKNGYTTCNLDTPHFSFRARKIKVIPDKLVISGPANLEIEGIPTPLFIPFAIFPITQGQRSGILPPQYVVNQQKGIGLENGGYYIGLGEHFDLTMRGDVYSYGSWALTASPTYRKRYKYNGGLNLSFANTRFGDPAVKSEFSTSKDFRVTWNHSMDSKARPGVNFGAAVNFGTSSYNRYNVYDYNTRVNNNIGSSITFSKSWIGKPYNLTMGLNHSQNLSTRDVSISFPDATFTVNTIYPFQPKEMVGKPKWYEKIGISYNGVLRNQANFKDSLFGRQQMFDAMQTGIQHSVPISFSIPVFKTFTLSPGINYSEYWYAKKFIRNWNPNKPNLGTGDKGALDTTYQAGFFTARDVSASMSLSTALYGMYTFAKHSKVKAIRHVMRPTLSASYRPDLSSGYYRQVQYNKQGDKTPMSDFDGAIIGVPSPGTFGGINFGLDNNLEMKVFSRKDTTGNHEKKVKLLDGFGINGNYNLVADSFKLSTFAIYARTNLFDKLNISASGNLDPYQTDARGRRIDKLIWQQGKISLGRLTNASISMSTSFQSKDKKSKAKEQTIDSIENAQSKDAAFAAQQRQLAMVRANPGEYVDFDIPWRVDLSYSLAYTNTIIPDSGGVVRRITQYVSFNGDFSLTPKWKIGLNSGFDFTNMQIAYTNMYISRDLHCWQMSINLIPFGTFRQFSITINPKAGILRDLRINRSRQFYDL</sequence>
<dbReference type="RefSeq" id="WP_168740877.1">
    <property type="nucleotide sequence ID" value="NZ_JABAHZ010000005.1"/>
</dbReference>
<feature type="domain" description="LPS-assembly protein LptD central" evidence="2">
    <location>
        <begin position="205"/>
        <end position="681"/>
    </location>
</feature>
<proteinExistence type="predicted"/>
<dbReference type="GO" id="GO:1990351">
    <property type="term" value="C:transporter complex"/>
    <property type="evidence" value="ECO:0007669"/>
    <property type="project" value="TreeGrafter"/>
</dbReference>
<protein>
    <submittedName>
        <fullName evidence="3">LPS-assembly protein LptD</fullName>
    </submittedName>
</protein>
<dbReference type="PANTHER" id="PTHR30189:SF1">
    <property type="entry name" value="LPS-ASSEMBLY PROTEIN LPTD"/>
    <property type="match status" value="1"/>
</dbReference>
<dbReference type="EMBL" id="JABAHZ010000005">
    <property type="protein sequence ID" value="NLR81235.1"/>
    <property type="molecule type" value="Genomic_DNA"/>
</dbReference>
<reference evidence="3 4" key="1">
    <citation type="submission" date="2020-04" db="EMBL/GenBank/DDBJ databases">
        <authorList>
            <person name="Yin C."/>
        </authorList>
    </citation>
    <scope>NUCLEOTIDE SEQUENCE [LARGE SCALE GENOMIC DNA]</scope>
    <source>
        <strain evidence="3 4">Ak56</strain>
    </source>
</reference>
<name>A0A847SPD2_9BACT</name>
<dbReference type="PANTHER" id="PTHR30189">
    <property type="entry name" value="LPS-ASSEMBLY PROTEIN"/>
    <property type="match status" value="1"/>
</dbReference>
<dbReference type="InterPro" id="IPR050218">
    <property type="entry name" value="LptD"/>
</dbReference>
<evidence type="ECO:0000313" key="4">
    <source>
        <dbReference type="Proteomes" id="UP000552864"/>
    </source>
</evidence>
<gene>
    <name evidence="3" type="ORF">HGH91_21595</name>
</gene>
<dbReference type="GO" id="GO:0009279">
    <property type="term" value="C:cell outer membrane"/>
    <property type="evidence" value="ECO:0007669"/>
    <property type="project" value="TreeGrafter"/>
</dbReference>
<accession>A0A847SPD2</accession>